<dbReference type="EMBL" id="VJOL01000036">
    <property type="protein sequence ID" value="TSE28813.1"/>
    <property type="molecule type" value="Genomic_DNA"/>
</dbReference>
<sequence>MDIASNSLITQAATSAVDTPTAASILVLRKAMQVQQQSALALLQAVPAPAPAATPTGPLPLATEGPLGTRLNVMA</sequence>
<organism evidence="1 2">
    <name type="scientific">Tepidimonas thermarum</name>
    <dbReference type="NCBI Taxonomy" id="335431"/>
    <lineage>
        <taxon>Bacteria</taxon>
        <taxon>Pseudomonadati</taxon>
        <taxon>Pseudomonadota</taxon>
        <taxon>Betaproteobacteria</taxon>
        <taxon>Burkholderiales</taxon>
        <taxon>Tepidimonas</taxon>
    </lineage>
</organism>
<reference evidence="1 2" key="1">
    <citation type="submission" date="2019-07" db="EMBL/GenBank/DDBJ databases">
        <title>Tepidimonas thermarum AA-1 draft genome.</title>
        <authorList>
            <person name="Da Costa M.S."/>
            <person name="Froufe H.J.C."/>
            <person name="Egas C."/>
            <person name="Albuquerque L."/>
        </authorList>
    </citation>
    <scope>NUCLEOTIDE SEQUENCE [LARGE SCALE GENOMIC DNA]</scope>
    <source>
        <strain evidence="1 2">AA-1</strain>
    </source>
</reference>
<dbReference type="AlphaFoldDB" id="A0A554WZ17"/>
<dbReference type="InterPro" id="IPR025906">
    <property type="entry name" value="YjfB_motility"/>
</dbReference>
<gene>
    <name evidence="1" type="ORF">Tther_01825</name>
</gene>
<dbReference type="RefSeq" id="WP_143903134.1">
    <property type="nucleotide sequence ID" value="NZ_VJOL01000036.1"/>
</dbReference>
<evidence type="ECO:0000313" key="1">
    <source>
        <dbReference type="EMBL" id="TSE28813.1"/>
    </source>
</evidence>
<protein>
    <submittedName>
        <fullName evidence="1">Putative motility protein</fullName>
    </submittedName>
</protein>
<dbReference type="Proteomes" id="UP000318542">
    <property type="component" value="Unassembled WGS sequence"/>
</dbReference>
<evidence type="ECO:0000313" key="2">
    <source>
        <dbReference type="Proteomes" id="UP000318542"/>
    </source>
</evidence>
<dbReference type="Pfam" id="PF14070">
    <property type="entry name" value="YjfB_motility"/>
    <property type="match status" value="1"/>
</dbReference>
<accession>A0A554WZ17</accession>
<proteinExistence type="predicted"/>
<comment type="caution">
    <text evidence="1">The sequence shown here is derived from an EMBL/GenBank/DDBJ whole genome shotgun (WGS) entry which is preliminary data.</text>
</comment>
<keyword evidence="2" id="KW-1185">Reference proteome</keyword>
<name>A0A554WZ17_9BURK</name>